<dbReference type="SMART" id="SM00541">
    <property type="entry name" value="FYRN"/>
    <property type="match status" value="1"/>
</dbReference>
<dbReference type="GO" id="GO:0051726">
    <property type="term" value="P:regulation of cell cycle"/>
    <property type="evidence" value="ECO:0007669"/>
    <property type="project" value="TreeGrafter"/>
</dbReference>
<dbReference type="OrthoDB" id="285793at2759"/>
<accession>A0A7R8UFA6</accession>
<evidence type="ECO:0000256" key="3">
    <source>
        <dbReference type="SAM" id="MobiDB-lite"/>
    </source>
</evidence>
<feature type="region of interest" description="Disordered" evidence="3">
    <location>
        <begin position="62"/>
        <end position="118"/>
    </location>
</feature>
<dbReference type="Pfam" id="PF05964">
    <property type="entry name" value="FYRN"/>
    <property type="match status" value="1"/>
</dbReference>
<evidence type="ECO:0008006" key="6">
    <source>
        <dbReference type="Google" id="ProtNLM"/>
    </source>
</evidence>
<dbReference type="PROSITE" id="PS51543">
    <property type="entry name" value="FYRC"/>
    <property type="match status" value="1"/>
</dbReference>
<dbReference type="PANTHER" id="PTHR22715:SF0">
    <property type="entry name" value="TRANSFORMING GROWTH FACTOR BETA REGULATOR 1"/>
    <property type="match status" value="1"/>
</dbReference>
<dbReference type="InterPro" id="IPR003888">
    <property type="entry name" value="FYrich_N"/>
</dbReference>
<protein>
    <recommendedName>
        <fullName evidence="6">Transforming growth factor beta regulator 1</fullName>
    </recommendedName>
</protein>
<dbReference type="EMBL" id="LR899009">
    <property type="protein sequence ID" value="CAD7079630.1"/>
    <property type="molecule type" value="Genomic_DNA"/>
</dbReference>
<dbReference type="Pfam" id="PF05965">
    <property type="entry name" value="FYRC"/>
    <property type="match status" value="1"/>
</dbReference>
<evidence type="ECO:0000256" key="1">
    <source>
        <dbReference type="ARBA" id="ARBA00004123"/>
    </source>
</evidence>
<sequence>MDQYNKMVQMKYKNKYRRLKKVIKEYVFENASLCDQIAEIQDNIIVLKEERRILMRKLLEHENDNDPVPPPTNCPESAIPALPPLKKMPKKRSNSDTSSKSKTKQSATGSDRSPQPRKQILQTISVDSHGNPVYPVHMGNLTIHSIGEIVPDNPNFHTENWIYPVGYMATRVYSHPKEPERKCTFTCKILDNSGIPQFQIIPDSDFDHVFFGETANVCHLALLETIVRASDVKNLPLGAQGELFFGLGNSTVISLLQANPNMRRCANFKGFQMDSFGLEKDSDPTLNYDALQKLIAISAYHTVPEIKEEPPDELLE</sequence>
<proteinExistence type="predicted"/>
<evidence type="ECO:0000313" key="4">
    <source>
        <dbReference type="EMBL" id="CAD7079630.1"/>
    </source>
</evidence>
<keyword evidence="5" id="KW-1185">Reference proteome</keyword>
<dbReference type="FunCoup" id="A0A7R8UFA6">
    <property type="interactions" value="808"/>
</dbReference>
<dbReference type="Proteomes" id="UP000594454">
    <property type="component" value="Chromosome 1"/>
</dbReference>
<reference evidence="4 5" key="1">
    <citation type="submission" date="2020-11" db="EMBL/GenBank/DDBJ databases">
        <authorList>
            <person name="Wallbank WR R."/>
            <person name="Pardo Diaz C."/>
            <person name="Kozak K."/>
            <person name="Martin S."/>
            <person name="Jiggins C."/>
            <person name="Moest M."/>
            <person name="Warren A I."/>
            <person name="Generalovic N T."/>
            <person name="Byers J.R.P. K."/>
            <person name="Montejo-Kovacevich G."/>
            <person name="Yen C E."/>
        </authorList>
    </citation>
    <scope>NUCLEOTIDE SEQUENCE [LARGE SCALE GENOMIC DNA]</scope>
</reference>
<name>A0A7R8UFA6_HERIL</name>
<dbReference type="InterPro" id="IPR003889">
    <property type="entry name" value="FYrich_C"/>
</dbReference>
<feature type="compositionally biased region" description="Low complexity" evidence="3">
    <location>
        <begin position="95"/>
        <end position="110"/>
    </location>
</feature>
<gene>
    <name evidence="4" type="ORF">HERILL_LOCUS2838</name>
</gene>
<dbReference type="Gene3D" id="3.30.160.360">
    <property type="match status" value="1"/>
</dbReference>
<dbReference type="PANTHER" id="PTHR22715">
    <property type="entry name" value="TRANSFORMING GROWTH FACTOR BETA REGULATED GENE 1"/>
    <property type="match status" value="1"/>
</dbReference>
<evidence type="ECO:0000313" key="5">
    <source>
        <dbReference type="Proteomes" id="UP000594454"/>
    </source>
</evidence>
<dbReference type="PROSITE" id="PS51542">
    <property type="entry name" value="FYRN"/>
    <property type="match status" value="1"/>
</dbReference>
<dbReference type="InParanoid" id="A0A7R8UFA6"/>
<evidence type="ECO:0000256" key="2">
    <source>
        <dbReference type="ARBA" id="ARBA00023242"/>
    </source>
</evidence>
<organism evidence="4 5">
    <name type="scientific">Hermetia illucens</name>
    <name type="common">Black soldier fly</name>
    <dbReference type="NCBI Taxonomy" id="343691"/>
    <lineage>
        <taxon>Eukaryota</taxon>
        <taxon>Metazoa</taxon>
        <taxon>Ecdysozoa</taxon>
        <taxon>Arthropoda</taxon>
        <taxon>Hexapoda</taxon>
        <taxon>Insecta</taxon>
        <taxon>Pterygota</taxon>
        <taxon>Neoptera</taxon>
        <taxon>Endopterygota</taxon>
        <taxon>Diptera</taxon>
        <taxon>Brachycera</taxon>
        <taxon>Stratiomyomorpha</taxon>
        <taxon>Stratiomyidae</taxon>
        <taxon>Hermetiinae</taxon>
        <taxon>Hermetia</taxon>
    </lineage>
</organism>
<comment type="subcellular location">
    <subcellularLocation>
        <location evidence="1">Nucleus</location>
    </subcellularLocation>
</comment>
<dbReference type="GO" id="GO:0005634">
    <property type="term" value="C:nucleus"/>
    <property type="evidence" value="ECO:0007669"/>
    <property type="project" value="UniProtKB-SubCell"/>
</dbReference>
<keyword evidence="2" id="KW-0539">Nucleus</keyword>
<dbReference type="AlphaFoldDB" id="A0A7R8UFA6"/>
<dbReference type="SMART" id="SM00542">
    <property type="entry name" value="FYRC"/>
    <property type="match status" value="1"/>
</dbReference>
<dbReference type="InterPro" id="IPR040092">
    <property type="entry name" value="TBRG1"/>
</dbReference>